<evidence type="ECO:0000256" key="1">
    <source>
        <dbReference type="ARBA" id="ARBA00005440"/>
    </source>
</evidence>
<evidence type="ECO:0000313" key="5">
    <source>
        <dbReference type="RefSeq" id="XP_022150807.1"/>
    </source>
</evidence>
<dbReference type="Proteomes" id="UP000504603">
    <property type="component" value="Unplaced"/>
</dbReference>
<evidence type="ECO:0000256" key="3">
    <source>
        <dbReference type="SAM" id="SignalP"/>
    </source>
</evidence>
<dbReference type="InterPro" id="IPR002160">
    <property type="entry name" value="Prot_inh_Kunz-lg"/>
</dbReference>
<dbReference type="InterPro" id="IPR011065">
    <property type="entry name" value="Kunitz_inhibitor_STI-like_sf"/>
</dbReference>
<accession>A0A6J1DBS1</accession>
<dbReference type="PANTHER" id="PTHR33107:SF81">
    <property type="entry name" value="TRYPSIN INHIBITOR A"/>
    <property type="match status" value="1"/>
</dbReference>
<evidence type="ECO:0000256" key="2">
    <source>
        <dbReference type="ARBA" id="ARBA00023157"/>
    </source>
</evidence>
<dbReference type="KEGG" id="mcha:111018865"/>
<organism evidence="4 5">
    <name type="scientific">Momordica charantia</name>
    <name type="common">Bitter gourd</name>
    <name type="synonym">Balsam pear</name>
    <dbReference type="NCBI Taxonomy" id="3673"/>
    <lineage>
        <taxon>Eukaryota</taxon>
        <taxon>Viridiplantae</taxon>
        <taxon>Streptophyta</taxon>
        <taxon>Embryophyta</taxon>
        <taxon>Tracheophyta</taxon>
        <taxon>Spermatophyta</taxon>
        <taxon>Magnoliopsida</taxon>
        <taxon>eudicotyledons</taxon>
        <taxon>Gunneridae</taxon>
        <taxon>Pentapetalae</taxon>
        <taxon>rosids</taxon>
        <taxon>fabids</taxon>
        <taxon>Cucurbitales</taxon>
        <taxon>Cucurbitaceae</taxon>
        <taxon>Momordiceae</taxon>
        <taxon>Momordica</taxon>
    </lineage>
</organism>
<keyword evidence="3" id="KW-0732">Signal</keyword>
<proteinExistence type="inferred from homology"/>
<dbReference type="PROSITE" id="PS00283">
    <property type="entry name" value="SOYBEAN_KUNITZ"/>
    <property type="match status" value="1"/>
</dbReference>
<dbReference type="PANTHER" id="PTHR33107">
    <property type="entry name" value="KUNITZ TRYPSIN INHIBITOR 2"/>
    <property type="match status" value="1"/>
</dbReference>
<dbReference type="PRINTS" id="PR00291">
    <property type="entry name" value="KUNITZINHBTR"/>
</dbReference>
<gene>
    <name evidence="5" type="primary">LOC111018865</name>
</gene>
<dbReference type="SUPFAM" id="SSF50386">
    <property type="entry name" value="STI-like"/>
    <property type="match status" value="1"/>
</dbReference>
<feature type="chain" id="PRO_5026732529" evidence="3">
    <location>
        <begin position="26"/>
        <end position="200"/>
    </location>
</feature>
<dbReference type="Gene3D" id="2.80.10.50">
    <property type="match status" value="1"/>
</dbReference>
<dbReference type="AlphaFoldDB" id="A0A6J1DBS1"/>
<dbReference type="GeneID" id="111018865"/>
<dbReference type="OrthoDB" id="1918435at2759"/>
<dbReference type="Pfam" id="PF00197">
    <property type="entry name" value="Kunitz_legume"/>
    <property type="match status" value="1"/>
</dbReference>
<dbReference type="GO" id="GO:0004866">
    <property type="term" value="F:endopeptidase inhibitor activity"/>
    <property type="evidence" value="ECO:0007669"/>
    <property type="project" value="InterPro"/>
</dbReference>
<name>A0A6J1DBS1_MOMCH</name>
<dbReference type="SMART" id="SM00452">
    <property type="entry name" value="STI"/>
    <property type="match status" value="1"/>
</dbReference>
<keyword evidence="4" id="KW-1185">Reference proteome</keyword>
<keyword evidence="2" id="KW-1015">Disulfide bond</keyword>
<comment type="similarity">
    <text evidence="1">Belongs to the protease inhibitor I3 (leguminous Kunitz-type inhibitor) family.</text>
</comment>
<evidence type="ECO:0000313" key="4">
    <source>
        <dbReference type="Proteomes" id="UP000504603"/>
    </source>
</evidence>
<sequence length="200" mass="22082">MMMLLQKPLAIFSCLFLFMAIYSTAQSPPVLDTDGRPLQRGVEYFIKPAVTDVAGNLTLLTRKGDPCPFHVGQVPLRSTDIGYYILNLRFLAGEDTIREGRDLKVVFQAFSICITSTAWRVGETEPTTGRRLVATGNDDTATGFFRIDKSDLGVYNLGWCPSDVPIRGRPRCGRAGILVEKGVRLLALDGSAFPFEFVRA</sequence>
<reference evidence="5" key="1">
    <citation type="submission" date="2025-08" db="UniProtKB">
        <authorList>
            <consortium name="RefSeq"/>
        </authorList>
    </citation>
    <scope>IDENTIFICATION</scope>
    <source>
        <strain evidence="5">OHB3-1</strain>
    </source>
</reference>
<protein>
    <submittedName>
        <fullName evidence="5">Miraculin-like</fullName>
    </submittedName>
</protein>
<dbReference type="RefSeq" id="XP_022150807.1">
    <property type="nucleotide sequence ID" value="XM_022295115.1"/>
</dbReference>
<feature type="signal peptide" evidence="3">
    <location>
        <begin position="1"/>
        <end position="25"/>
    </location>
</feature>
<dbReference type="CDD" id="cd23367">
    <property type="entry name" value="beta-trefoil_STI_KPI104-like"/>
    <property type="match status" value="1"/>
</dbReference>